<dbReference type="EMBL" id="NQIK02000004">
    <property type="protein sequence ID" value="KAF7571717.1"/>
    <property type="molecule type" value="Genomic_DNA"/>
</dbReference>
<dbReference type="Proteomes" id="UP000245464">
    <property type="component" value="Chromosome 4"/>
</dbReference>
<accession>A0A5M9LC62</accession>
<keyword evidence="3" id="KW-1185">Reference proteome</keyword>
<reference evidence="2" key="3">
    <citation type="journal article" date="2022" name="bioRxiv">
        <title>A global pangenome for the wheat fungal pathogen Pyrenophora tritici-repentis and prediction of effector protein structural homology.</title>
        <authorList>
            <person name="Moolhuijzen P."/>
            <person name="See P.T."/>
            <person name="Shi G."/>
            <person name="Powell H.R."/>
            <person name="Cockram J."/>
            <person name="Jorgensen L.N."/>
            <person name="Benslimane H."/>
            <person name="Strelkov S.E."/>
            <person name="Turner J."/>
            <person name="Liu Z."/>
            <person name="Moffat C.S."/>
        </authorList>
    </citation>
    <scope>NUCLEOTIDE SEQUENCE</scope>
    <source>
        <strain evidence="2">86-124</strain>
    </source>
</reference>
<reference evidence="2" key="2">
    <citation type="submission" date="2021-05" db="EMBL/GenBank/DDBJ databases">
        <authorList>
            <person name="Moolhuijzen P.M."/>
            <person name="Moffat C.S."/>
        </authorList>
    </citation>
    <scope>NUCLEOTIDE SEQUENCE</scope>
    <source>
        <strain evidence="2">86-124</strain>
    </source>
</reference>
<reference evidence="3" key="4">
    <citation type="journal article" date="2022" name="Microb. Genom.">
        <title>A global pangenome for the wheat fungal pathogen Pyrenophora tritici-repentis and prediction of effector protein structural homology.</title>
        <authorList>
            <person name="Moolhuijzen P.M."/>
            <person name="See P.T."/>
            <person name="Shi G."/>
            <person name="Powell H.R."/>
            <person name="Cockram J."/>
            <person name="Jorgensen L.N."/>
            <person name="Benslimane H."/>
            <person name="Strelkov S.E."/>
            <person name="Turner J."/>
            <person name="Liu Z."/>
            <person name="Moffat C.S."/>
        </authorList>
    </citation>
    <scope>NUCLEOTIDE SEQUENCE [LARGE SCALE GENOMIC DNA]</scope>
</reference>
<organism evidence="2 3">
    <name type="scientific">Pyrenophora tritici-repentis</name>
    <dbReference type="NCBI Taxonomy" id="45151"/>
    <lineage>
        <taxon>Eukaryota</taxon>
        <taxon>Fungi</taxon>
        <taxon>Dikarya</taxon>
        <taxon>Ascomycota</taxon>
        <taxon>Pezizomycotina</taxon>
        <taxon>Dothideomycetes</taxon>
        <taxon>Pleosporomycetidae</taxon>
        <taxon>Pleosporales</taxon>
        <taxon>Pleosporineae</taxon>
        <taxon>Pleosporaceae</taxon>
        <taxon>Pyrenophora</taxon>
    </lineage>
</organism>
<sequence>MERDIDCFWGDIHTNAEAMHESIENVIDLAL</sequence>
<evidence type="ECO:0000313" key="3">
    <source>
        <dbReference type="Proteomes" id="UP000249757"/>
    </source>
</evidence>
<evidence type="ECO:0000313" key="1">
    <source>
        <dbReference type="EMBL" id="KAF7571717.1"/>
    </source>
</evidence>
<protein>
    <submittedName>
        <fullName evidence="2">Uncharacterized protein</fullName>
    </submittedName>
</protein>
<evidence type="ECO:0000313" key="2">
    <source>
        <dbReference type="EMBL" id="KAI1517368.1"/>
    </source>
</evidence>
<name>A0A5M9LC62_9PLEO</name>
<proteinExistence type="predicted"/>
<dbReference type="EMBL" id="NRDI02000004">
    <property type="protein sequence ID" value="KAI1517368.1"/>
    <property type="molecule type" value="Genomic_DNA"/>
</dbReference>
<reference evidence="1" key="1">
    <citation type="journal article" date="2018" name="BMC Genomics">
        <title>Comparative genomics of the wheat fungal pathogen Pyrenophora tritici-repentis reveals chromosomal variations and genome plasticity.</title>
        <authorList>
            <person name="Moolhuijzen P."/>
            <person name="See P.T."/>
            <person name="Hane J.K."/>
            <person name="Shi G."/>
            <person name="Liu Z."/>
            <person name="Oliver R.P."/>
            <person name="Moffat C.S."/>
        </authorList>
    </citation>
    <scope>NUCLEOTIDE SEQUENCE [LARGE SCALE GENOMIC DNA]</scope>
    <source>
        <strain evidence="1">M4</strain>
    </source>
</reference>
<gene>
    <name evidence="2" type="ORF">Ptr86124_004305</name>
    <name evidence="1" type="ORF">PtrM4_092170</name>
</gene>
<dbReference type="Proteomes" id="UP000249757">
    <property type="component" value="Unassembled WGS sequence"/>
</dbReference>
<comment type="caution">
    <text evidence="2">The sequence shown here is derived from an EMBL/GenBank/DDBJ whole genome shotgun (WGS) entry which is preliminary data.</text>
</comment>
<dbReference type="AlphaFoldDB" id="A0A5M9LC62"/>